<evidence type="ECO:0000313" key="12">
    <source>
        <dbReference type="Proteomes" id="UP000019277"/>
    </source>
</evidence>
<evidence type="ECO:0000256" key="3">
    <source>
        <dbReference type="ARBA" id="ARBA00022676"/>
    </source>
</evidence>
<keyword evidence="4 11" id="KW-0808">Transferase</keyword>
<dbReference type="SUPFAM" id="SSF53448">
    <property type="entry name" value="Nucleotide-diphospho-sugar transferases"/>
    <property type="match status" value="1"/>
</dbReference>
<dbReference type="GO" id="GO:0016757">
    <property type="term" value="F:glycosyltransferase activity"/>
    <property type="evidence" value="ECO:0007669"/>
    <property type="project" value="UniProtKB-KW"/>
</dbReference>
<dbReference type="Proteomes" id="UP000019277">
    <property type="component" value="Unassembled WGS sequence"/>
</dbReference>
<keyword evidence="12" id="KW-1185">Reference proteome</keyword>
<comment type="subcellular location">
    <subcellularLocation>
        <location evidence="1">Cell membrane</location>
    </subcellularLocation>
</comment>
<dbReference type="PATRIC" id="fig|909613.9.peg.6173"/>
<dbReference type="AlphaFoldDB" id="W7ICI6"/>
<name>W7ICI6_9PSEU</name>
<keyword evidence="3" id="KW-0328">Glycosyltransferase</keyword>
<comment type="function">
    <text evidence="6">Catalyzes the glycosylation of 4,4'-diaponeurosporenoate, i.e. the esterification of glucose at the C1'' position with the carboxyl group of 4,4'-diaponeurosporenic acid, to form glycosyl-4,4'-diaponeurosporenoate. This is a step in the biosynthesis of staphyloxanthin, an orange pigment present in most staphylococci strains.</text>
</comment>
<accession>W7ICI6</accession>
<evidence type="ECO:0000256" key="4">
    <source>
        <dbReference type="ARBA" id="ARBA00022679"/>
    </source>
</evidence>
<evidence type="ECO:0000256" key="7">
    <source>
        <dbReference type="ARBA" id="ARBA00037904"/>
    </source>
</evidence>
<evidence type="ECO:0000256" key="9">
    <source>
        <dbReference type="ARBA" id="ARBA00040345"/>
    </source>
</evidence>
<evidence type="ECO:0000256" key="8">
    <source>
        <dbReference type="ARBA" id="ARBA00038120"/>
    </source>
</evidence>
<dbReference type="eggNOG" id="COG1215">
    <property type="taxonomic scope" value="Bacteria"/>
</dbReference>
<keyword evidence="2" id="KW-1003">Cell membrane</keyword>
<dbReference type="RefSeq" id="WP_052022023.1">
    <property type="nucleotide sequence ID" value="NZ_AYXG01000240.1"/>
</dbReference>
<evidence type="ECO:0000256" key="1">
    <source>
        <dbReference type="ARBA" id="ARBA00004236"/>
    </source>
</evidence>
<keyword evidence="5" id="KW-0472">Membrane</keyword>
<sequence>MSGVVSVVIPAHNEAGVLGRTLHALLSGAEPGELDVVVVANACTDGTADVARAFGVRVIDTEVPGKVPALLLGDRSCAGFPRLYLDADVELSAASVRELAGCVDAGALACAPVPEYDLTGASALVTRFHRVLEHLMVARRGLAGTGAYMLAEQGHARIFPMPPVIADDGYVHRSFTAAEAAVAPGARSLVRPPRSAVATVRRRARVRRGNAELDRLGHRATGAPVSLGELRGAVRAGEVGLLDAGCYLAVLVAERVLLTWRRLRGTQASWSADTTSRAAESGR</sequence>
<comment type="similarity">
    <text evidence="8">Belongs to the glycosyltransferase 2 family. CrtQ subfamily.</text>
</comment>
<comment type="caution">
    <text evidence="11">The sequence shown here is derived from an EMBL/GenBank/DDBJ whole genome shotgun (WGS) entry which is preliminary data.</text>
</comment>
<evidence type="ECO:0000256" key="5">
    <source>
        <dbReference type="ARBA" id="ARBA00023136"/>
    </source>
</evidence>
<dbReference type="PANTHER" id="PTHR43646">
    <property type="entry name" value="GLYCOSYLTRANSFERASE"/>
    <property type="match status" value="1"/>
</dbReference>
<proteinExistence type="inferred from homology"/>
<dbReference type="InterPro" id="IPR001173">
    <property type="entry name" value="Glyco_trans_2-like"/>
</dbReference>
<dbReference type="PANTHER" id="PTHR43646:SF2">
    <property type="entry name" value="GLYCOSYLTRANSFERASE 2-LIKE DOMAIN-CONTAINING PROTEIN"/>
    <property type="match status" value="1"/>
</dbReference>
<organism evidence="11 12">
    <name type="scientific">Actinokineospora spheciospongiae</name>
    <dbReference type="NCBI Taxonomy" id="909613"/>
    <lineage>
        <taxon>Bacteria</taxon>
        <taxon>Bacillati</taxon>
        <taxon>Actinomycetota</taxon>
        <taxon>Actinomycetes</taxon>
        <taxon>Pseudonocardiales</taxon>
        <taxon>Pseudonocardiaceae</taxon>
        <taxon>Actinokineospora</taxon>
    </lineage>
</organism>
<reference evidence="11 12" key="1">
    <citation type="journal article" date="2014" name="Genome Announc.">
        <title>Draft Genome Sequence of the Antitrypanosomally Active Sponge-Associated Bacterium Actinokineospora sp. Strain EG49.</title>
        <authorList>
            <person name="Harjes J."/>
            <person name="Ryu T."/>
            <person name="Abdelmohsen U.R."/>
            <person name="Moitinho-Silva L."/>
            <person name="Horn H."/>
            <person name="Ravasi T."/>
            <person name="Hentschel U."/>
        </authorList>
    </citation>
    <scope>NUCLEOTIDE SEQUENCE [LARGE SCALE GENOMIC DNA]</scope>
    <source>
        <strain evidence="11 12">EG49</strain>
    </source>
</reference>
<gene>
    <name evidence="11" type="ORF">UO65_6175</name>
</gene>
<dbReference type="Pfam" id="PF00535">
    <property type="entry name" value="Glycos_transf_2"/>
    <property type="match status" value="1"/>
</dbReference>
<evidence type="ECO:0000313" key="11">
    <source>
        <dbReference type="EMBL" id="EWC58495.1"/>
    </source>
</evidence>
<dbReference type="GO" id="GO:0005886">
    <property type="term" value="C:plasma membrane"/>
    <property type="evidence" value="ECO:0007669"/>
    <property type="project" value="UniProtKB-SubCell"/>
</dbReference>
<evidence type="ECO:0000256" key="6">
    <source>
        <dbReference type="ARBA" id="ARBA00037281"/>
    </source>
</evidence>
<comment type="pathway">
    <text evidence="7">Carotenoid biosynthesis; staphyloxanthin biosynthesis; staphyloxanthin from farnesyl diphosphate: step 4/5.</text>
</comment>
<evidence type="ECO:0000256" key="2">
    <source>
        <dbReference type="ARBA" id="ARBA00022475"/>
    </source>
</evidence>
<dbReference type="InterPro" id="IPR029044">
    <property type="entry name" value="Nucleotide-diphossugar_trans"/>
</dbReference>
<feature type="domain" description="Glycosyltransferase 2-like" evidence="10">
    <location>
        <begin position="6"/>
        <end position="115"/>
    </location>
</feature>
<dbReference type="Gene3D" id="3.90.550.10">
    <property type="entry name" value="Spore Coat Polysaccharide Biosynthesis Protein SpsA, Chain A"/>
    <property type="match status" value="1"/>
</dbReference>
<dbReference type="EMBL" id="AYXG01000240">
    <property type="protein sequence ID" value="EWC58495.1"/>
    <property type="molecule type" value="Genomic_DNA"/>
</dbReference>
<evidence type="ECO:0000259" key="10">
    <source>
        <dbReference type="Pfam" id="PF00535"/>
    </source>
</evidence>
<protein>
    <recommendedName>
        <fullName evidence="9">4,4'-diaponeurosporenoate glycosyltransferase</fullName>
    </recommendedName>
</protein>
<dbReference type="STRING" id="909613.UO65_6175"/>